<protein>
    <submittedName>
        <fullName evidence="10">Multidrug efflux pump</fullName>
    </submittedName>
</protein>
<accession>A0A1I7CKE5</accession>
<dbReference type="RefSeq" id="WP_054784697.1">
    <property type="nucleotide sequence ID" value="NZ_FPBD01000006.1"/>
</dbReference>
<evidence type="ECO:0000256" key="1">
    <source>
        <dbReference type="ARBA" id="ARBA00004429"/>
    </source>
</evidence>
<feature type="compositionally biased region" description="Low complexity" evidence="8">
    <location>
        <begin position="803"/>
        <end position="829"/>
    </location>
</feature>
<feature type="transmembrane region" description="Helical" evidence="9">
    <location>
        <begin position="463"/>
        <end position="484"/>
    </location>
</feature>
<keyword evidence="7 9" id="KW-0472">Membrane</keyword>
<feature type="transmembrane region" description="Helical" evidence="9">
    <location>
        <begin position="360"/>
        <end position="380"/>
    </location>
</feature>
<dbReference type="SUPFAM" id="SSF82866">
    <property type="entry name" value="Multidrug efflux transporter AcrB transmembrane domain"/>
    <property type="match status" value="2"/>
</dbReference>
<dbReference type="GO" id="GO:0042910">
    <property type="term" value="F:xenobiotic transmembrane transporter activity"/>
    <property type="evidence" value="ECO:0007669"/>
    <property type="project" value="TreeGrafter"/>
</dbReference>
<keyword evidence="6 9" id="KW-1133">Transmembrane helix</keyword>
<sequence length="1121" mass="119413">MNSFTEIYVRRPVLASTISLMILALGLRAIFLLPVLEYPKTENAVITISTTLFGASAETVAGFITTPLEEAIAQANGIDYMTSTSASTVSTITVNLVLNYDADKALTEINTQISSVLDQLPQETQNPVLTIQIGETIDAMYIGFTSDVIDRNQLTDYIVRVVQPQVQAIEGVQNAELYGEKRFAIRVWLYPEKLAAYGLTGTDVSNALARNDFISGVGNTKGQMVQVELTANTNLTDVEEFRELAVTQNNGAIIRLRDVGRVVLGSEDYDQAVLYSGKPAVYLGVQAAPSANVLAMLEEVRQLVPNVQAAMPPGLEAKIVYDSGLFINAAIDEVISALVEALVIVTFVVFLFIGSPRTVAIPVIAIPLSLIGTFFIMLVLGYSINLLTLLALVLAIGLVVDDAIIVVEDVERHISEGSTPFRAAVQAGQDLGRPIIAMTVVLVAVYAPIGFQGGLTGALFTEFAFTVVGSVTISAIVALTLTPMMSSKILKARSQESTGWDDALTRTVDDIYDRFRKRYLRALEASLDNRPVVLTFAFLILASIPVLYSTSQQELAPQEDQGLVLAQSTPAPSATLQQKMLYTEEIYRIAHGYSEVEGVFQLVLSSSVLSGVLLTPWDERDKTATELQYEMQPFMEGVTGFETVMFQNPPLPGSSGLPVQFVIKTTQPVEKLYEVGSQVLEEAQNSGKFIFIDKDLKIDKPQGKINIDRDRVAELGLTLQDVGQSLTAMMSGGYINYFDFDGRSYRVIPQIIQYDRLNPEQLLDTYISVPNSTPTPSGSSSGGAQSGAASGSSGGASGGGGSAAFSSGSGSNPAASGFGSSSSAAQSGASAPVTTTTTFASGGSGGGGSSTSIAPQSTVVPLSSVATLDMQVTPEFIPHFQQQNSMTLSGVPSFGVPLAEALQVLQQIAAEELPEGYDVDYAQQSRQFEQESSGFVVTFAFALLIIFLTLAAQFESYRDPIIILVSVPMSIAGALFFINIGLGGASINIYTQVGIITLMGLISKHGILIVEVARELQENQGATKREAVVGALQIRLRAILMTTAAMVLGVIPLVLASGAGAASRFNMGLVIATGLSIGTLFTLFVVPNVYMLIAQDRSKLTQPDENAEGKPKGDGEPDPAS</sequence>
<dbReference type="Gene3D" id="1.20.1640.10">
    <property type="entry name" value="Multidrug efflux transporter AcrB transmembrane domain"/>
    <property type="match status" value="2"/>
</dbReference>
<dbReference type="AlphaFoldDB" id="A0A1I7CKE5"/>
<evidence type="ECO:0000313" key="10">
    <source>
        <dbReference type="EMBL" id="SFT99897.1"/>
    </source>
</evidence>
<dbReference type="EMBL" id="FPBD01000006">
    <property type="protein sequence ID" value="SFT99897.1"/>
    <property type="molecule type" value="Genomic_DNA"/>
</dbReference>
<keyword evidence="2" id="KW-0813">Transport</keyword>
<keyword evidence="3" id="KW-1003">Cell membrane</keyword>
<dbReference type="Gene3D" id="3.30.2090.10">
    <property type="entry name" value="Multidrug efflux transporter AcrB TolC docking domain, DN and DC subdomains"/>
    <property type="match status" value="2"/>
</dbReference>
<feature type="transmembrane region" description="Helical" evidence="9">
    <location>
        <begin position="961"/>
        <end position="983"/>
    </location>
</feature>
<comment type="subcellular location">
    <subcellularLocation>
        <location evidence="1">Cell inner membrane</location>
        <topology evidence="1">Multi-pass membrane protein</topology>
    </subcellularLocation>
</comment>
<keyword evidence="5 9" id="KW-0812">Transmembrane</keyword>
<feature type="transmembrane region" description="Helical" evidence="9">
    <location>
        <begin position="12"/>
        <end position="36"/>
    </location>
</feature>
<keyword evidence="4" id="KW-0997">Cell inner membrane</keyword>
<dbReference type="SUPFAM" id="SSF82714">
    <property type="entry name" value="Multidrug efflux transporter AcrB TolC docking domain, DN and DC subdomains"/>
    <property type="match status" value="2"/>
</dbReference>
<evidence type="ECO:0000256" key="3">
    <source>
        <dbReference type="ARBA" id="ARBA00022475"/>
    </source>
</evidence>
<feature type="transmembrane region" description="Helical" evidence="9">
    <location>
        <begin position="989"/>
        <end position="1013"/>
    </location>
</feature>
<dbReference type="FunFam" id="1.20.1640.10:FF:000001">
    <property type="entry name" value="Efflux pump membrane transporter"/>
    <property type="match status" value="1"/>
</dbReference>
<dbReference type="PANTHER" id="PTHR32063:SF14">
    <property type="entry name" value="BLL4319 PROTEIN"/>
    <property type="match status" value="1"/>
</dbReference>
<dbReference type="Pfam" id="PF00873">
    <property type="entry name" value="ACR_tran"/>
    <property type="match status" value="2"/>
</dbReference>
<evidence type="ECO:0000256" key="7">
    <source>
        <dbReference type="ARBA" id="ARBA00023136"/>
    </source>
</evidence>
<evidence type="ECO:0000256" key="8">
    <source>
        <dbReference type="SAM" id="MobiDB-lite"/>
    </source>
</evidence>
<feature type="transmembrane region" description="Helical" evidence="9">
    <location>
        <begin position="334"/>
        <end position="353"/>
    </location>
</feature>
<evidence type="ECO:0000256" key="6">
    <source>
        <dbReference type="ARBA" id="ARBA00022989"/>
    </source>
</evidence>
<feature type="region of interest" description="Disordered" evidence="8">
    <location>
        <begin position="1099"/>
        <end position="1121"/>
    </location>
</feature>
<dbReference type="PRINTS" id="PR00702">
    <property type="entry name" value="ACRIFLAVINRP"/>
</dbReference>
<gene>
    <name evidence="10" type="ORF">SAMN05444141_10677</name>
</gene>
<organism evidence="10 11">
    <name type="scientific">Pseudovibrio denitrificans</name>
    <dbReference type="NCBI Taxonomy" id="258256"/>
    <lineage>
        <taxon>Bacteria</taxon>
        <taxon>Pseudomonadati</taxon>
        <taxon>Pseudomonadota</taxon>
        <taxon>Alphaproteobacteria</taxon>
        <taxon>Hyphomicrobiales</taxon>
        <taxon>Stappiaceae</taxon>
        <taxon>Pseudovibrio</taxon>
    </lineage>
</organism>
<evidence type="ECO:0000256" key="4">
    <source>
        <dbReference type="ARBA" id="ARBA00022519"/>
    </source>
</evidence>
<evidence type="ECO:0000256" key="5">
    <source>
        <dbReference type="ARBA" id="ARBA00022692"/>
    </source>
</evidence>
<feature type="transmembrane region" description="Helical" evidence="9">
    <location>
        <begin position="934"/>
        <end position="954"/>
    </location>
</feature>
<proteinExistence type="predicted"/>
<evidence type="ECO:0000256" key="2">
    <source>
        <dbReference type="ARBA" id="ARBA00022448"/>
    </source>
</evidence>
<dbReference type="PANTHER" id="PTHR32063">
    <property type="match status" value="1"/>
</dbReference>
<dbReference type="InterPro" id="IPR001036">
    <property type="entry name" value="Acrflvin-R"/>
</dbReference>
<dbReference type="GO" id="GO:0005886">
    <property type="term" value="C:plasma membrane"/>
    <property type="evidence" value="ECO:0007669"/>
    <property type="project" value="UniProtKB-SubCell"/>
</dbReference>
<reference evidence="11" key="1">
    <citation type="submission" date="2016-10" db="EMBL/GenBank/DDBJ databases">
        <authorList>
            <person name="Varghese N."/>
            <person name="Submissions S."/>
        </authorList>
    </citation>
    <scope>NUCLEOTIDE SEQUENCE [LARGE SCALE GENOMIC DNA]</scope>
    <source>
        <strain evidence="11">DSM 17465</strain>
    </source>
</reference>
<evidence type="ECO:0000313" key="11">
    <source>
        <dbReference type="Proteomes" id="UP000183371"/>
    </source>
</evidence>
<feature type="transmembrane region" description="Helical" evidence="9">
    <location>
        <begin position="1034"/>
        <end position="1055"/>
    </location>
</feature>
<feature type="transmembrane region" description="Helical" evidence="9">
    <location>
        <begin position="1067"/>
        <end position="1093"/>
    </location>
</feature>
<dbReference type="Proteomes" id="UP000183371">
    <property type="component" value="Unassembled WGS sequence"/>
</dbReference>
<feature type="transmembrane region" description="Helical" evidence="9">
    <location>
        <begin position="431"/>
        <end position="451"/>
    </location>
</feature>
<feature type="compositionally biased region" description="Gly residues" evidence="8">
    <location>
        <begin position="792"/>
        <end position="802"/>
    </location>
</feature>
<feature type="transmembrane region" description="Helical" evidence="9">
    <location>
        <begin position="386"/>
        <end position="410"/>
    </location>
</feature>
<keyword evidence="11" id="KW-1185">Reference proteome</keyword>
<dbReference type="InterPro" id="IPR027463">
    <property type="entry name" value="AcrB_DN_DC_subdom"/>
</dbReference>
<dbReference type="SUPFAM" id="SSF82693">
    <property type="entry name" value="Multidrug efflux transporter AcrB pore domain, PN1, PN2, PC1 and PC2 subdomains"/>
    <property type="match status" value="4"/>
</dbReference>
<name>A0A1I7CKE5_9HYPH</name>
<dbReference type="Gene3D" id="3.30.70.1430">
    <property type="entry name" value="Multidrug efflux transporter AcrB pore domain"/>
    <property type="match status" value="1"/>
</dbReference>
<evidence type="ECO:0000256" key="9">
    <source>
        <dbReference type="SAM" id="Phobius"/>
    </source>
</evidence>
<feature type="region of interest" description="Disordered" evidence="8">
    <location>
        <begin position="767"/>
        <end position="829"/>
    </location>
</feature>